<keyword evidence="9 13" id="KW-0961">Cell wall biogenesis/degradation</keyword>
<feature type="domain" description="Enolpyruvate transferase" evidence="14">
    <location>
        <begin position="7"/>
        <end position="408"/>
    </location>
</feature>
<dbReference type="Pfam" id="PF00275">
    <property type="entry name" value="EPSP_synthase"/>
    <property type="match status" value="1"/>
</dbReference>
<evidence type="ECO:0000256" key="11">
    <source>
        <dbReference type="ARBA" id="ARBA00038367"/>
    </source>
</evidence>
<keyword evidence="8 13" id="KW-0131">Cell cycle</keyword>
<reference evidence="15 16" key="1">
    <citation type="submission" date="2019-11" db="EMBL/GenBank/DDBJ databases">
        <authorList>
            <person name="Holert J."/>
        </authorList>
    </citation>
    <scope>NUCLEOTIDE SEQUENCE [LARGE SCALE GENOMIC DNA]</scope>
    <source>
        <strain evidence="15">SB11_3</strain>
    </source>
</reference>
<dbReference type="InterPro" id="IPR036968">
    <property type="entry name" value="Enolpyruvate_Tfrase_sf"/>
</dbReference>
<keyword evidence="3 13" id="KW-0963">Cytoplasm</keyword>
<proteinExistence type="inferred from homology"/>
<evidence type="ECO:0000256" key="10">
    <source>
        <dbReference type="ARBA" id="ARBA00023317"/>
    </source>
</evidence>
<dbReference type="SUPFAM" id="SSF55205">
    <property type="entry name" value="EPT/RTPC-like"/>
    <property type="match status" value="1"/>
</dbReference>
<dbReference type="PANTHER" id="PTHR43783:SF1">
    <property type="entry name" value="UDP-N-ACETYLGLUCOSAMINE 1-CARBOXYVINYLTRANSFERASE"/>
    <property type="match status" value="1"/>
</dbReference>
<dbReference type="EMBL" id="CACSIO010000001">
    <property type="protein sequence ID" value="CAA0083639.1"/>
    <property type="molecule type" value="Genomic_DNA"/>
</dbReference>
<evidence type="ECO:0000256" key="1">
    <source>
        <dbReference type="ARBA" id="ARBA00004496"/>
    </source>
</evidence>
<sequence length="420" mass="44605">MDKLIIEGGATLSGEIRISGAKNSALPILAATLLCDEPIRISNLPHLHDITTMIELLVSMGVDVTIDEKMAIEANAATLNSSVAPYELVKTMRASILVLGPLLAHYGEARVSFPGGCAIGSRPVDLHLRALEAMGANVDIEEGYIHATCDGRLKGARIVFDMVTVGGTENTIMAATLADGVSIIENAAREPEIVDLCDCLVKMGAKIEGIGTDTLTIEGVERLHGAEHAVMPDRIETGTYLVAAAATRGCVKLKDTDPSLLDAVLLKLEEAGAVIASGEDWISLDMEGRRPKAVNIKTAPYPGFPTDMQAQFTALNCIAEGTGTVVETIFENRLIQAHEMNRMGASIQLEGKTAVVTGCEVLKAAPVMATDLRASASLVIAGLVATGQTVIDRIYHIDRGYECIEEKLQLLGANIRRVPD</sequence>
<feature type="binding site" evidence="13">
    <location>
        <begin position="22"/>
        <end position="23"/>
    </location>
    <ligand>
        <name>phosphoenolpyruvate</name>
        <dbReference type="ChEBI" id="CHEBI:58702"/>
    </ligand>
</feature>
<evidence type="ECO:0000256" key="5">
    <source>
        <dbReference type="ARBA" id="ARBA00022679"/>
    </source>
</evidence>
<dbReference type="InterPro" id="IPR013792">
    <property type="entry name" value="RNA3'P_cycl/enolpyr_Trfase_a/b"/>
</dbReference>
<feature type="active site" description="Proton donor" evidence="13">
    <location>
        <position position="117"/>
    </location>
</feature>
<evidence type="ECO:0000256" key="13">
    <source>
        <dbReference type="HAMAP-Rule" id="MF_00111"/>
    </source>
</evidence>
<name>A0A5S9N3M8_9GAMM</name>
<keyword evidence="16" id="KW-1185">Reference proteome</keyword>
<dbReference type="OrthoDB" id="9803760at2"/>
<dbReference type="NCBIfam" id="NF006873">
    <property type="entry name" value="PRK09369.1"/>
    <property type="match status" value="1"/>
</dbReference>
<dbReference type="UniPathway" id="UPA00219"/>
<comment type="function">
    <text evidence="13">Cell wall formation. Adds enolpyruvyl to UDP-N-acetylglucosamine.</text>
</comment>
<keyword evidence="7 13" id="KW-0573">Peptidoglycan synthesis</keyword>
<dbReference type="EC" id="2.5.1.7" evidence="13"/>
<dbReference type="FunFam" id="3.65.10.10:FF:000002">
    <property type="entry name" value="UDP-N-acetylglucosamine 1-carboxyvinyltransferase"/>
    <property type="match status" value="1"/>
</dbReference>
<feature type="binding site" evidence="13">
    <location>
        <position position="329"/>
    </location>
    <ligand>
        <name>UDP-N-acetyl-alpha-D-glucosamine</name>
        <dbReference type="ChEBI" id="CHEBI:57705"/>
    </ligand>
</feature>
<dbReference type="GO" id="GO:0008360">
    <property type="term" value="P:regulation of cell shape"/>
    <property type="evidence" value="ECO:0007669"/>
    <property type="project" value="UniProtKB-KW"/>
</dbReference>
<keyword evidence="6 13" id="KW-0133">Cell shape</keyword>
<evidence type="ECO:0000313" key="16">
    <source>
        <dbReference type="Proteomes" id="UP000441399"/>
    </source>
</evidence>
<dbReference type="HAMAP" id="MF_00111">
    <property type="entry name" value="MurA"/>
    <property type="match status" value="1"/>
</dbReference>
<evidence type="ECO:0000256" key="4">
    <source>
        <dbReference type="ARBA" id="ARBA00022618"/>
    </source>
</evidence>
<accession>A0A5S9N3M8</accession>
<dbReference type="InterPro" id="IPR050068">
    <property type="entry name" value="MurA_subfamily"/>
</dbReference>
<dbReference type="Gene3D" id="3.65.10.10">
    <property type="entry name" value="Enolpyruvate transferase domain"/>
    <property type="match status" value="2"/>
</dbReference>
<protein>
    <recommendedName>
        <fullName evidence="13">UDP-N-acetylglucosamine 1-carboxyvinyltransferase</fullName>
        <ecNumber evidence="13">2.5.1.7</ecNumber>
    </recommendedName>
    <alternativeName>
        <fullName evidence="13">Enoylpyruvate transferase</fullName>
    </alternativeName>
    <alternativeName>
        <fullName evidence="13">UDP-N-acetylglucosamine enolpyruvyl transferase</fullName>
        <shortName evidence="13">EPT</shortName>
    </alternativeName>
</protein>
<evidence type="ECO:0000256" key="6">
    <source>
        <dbReference type="ARBA" id="ARBA00022960"/>
    </source>
</evidence>
<evidence type="ECO:0000256" key="8">
    <source>
        <dbReference type="ARBA" id="ARBA00023306"/>
    </source>
</evidence>
<feature type="binding site" evidence="13">
    <location>
        <begin position="122"/>
        <end position="126"/>
    </location>
    <ligand>
        <name>UDP-N-acetyl-alpha-D-glucosamine</name>
        <dbReference type="ChEBI" id="CHEBI:57705"/>
    </ligand>
</feature>
<comment type="caution">
    <text evidence="13">Lacks conserved residue(s) required for the propagation of feature annotation.</text>
</comment>
<keyword evidence="4 13" id="KW-0132">Cell division</keyword>
<feature type="binding site" evidence="13">
    <location>
        <position position="93"/>
    </location>
    <ligand>
        <name>UDP-N-acetyl-alpha-D-glucosamine</name>
        <dbReference type="ChEBI" id="CHEBI:57705"/>
    </ligand>
</feature>
<dbReference type="NCBIfam" id="TIGR01072">
    <property type="entry name" value="murA"/>
    <property type="match status" value="1"/>
</dbReference>
<evidence type="ECO:0000256" key="7">
    <source>
        <dbReference type="ARBA" id="ARBA00022984"/>
    </source>
</evidence>
<evidence type="ECO:0000256" key="3">
    <source>
        <dbReference type="ARBA" id="ARBA00022490"/>
    </source>
</evidence>
<dbReference type="GO" id="GO:0008760">
    <property type="term" value="F:UDP-N-acetylglucosamine 1-carboxyvinyltransferase activity"/>
    <property type="evidence" value="ECO:0007669"/>
    <property type="project" value="UniProtKB-UniRule"/>
</dbReference>
<dbReference type="GO" id="GO:0005737">
    <property type="term" value="C:cytoplasm"/>
    <property type="evidence" value="ECO:0007669"/>
    <property type="project" value="UniProtKB-SubCell"/>
</dbReference>
<comment type="subcellular location">
    <subcellularLocation>
        <location evidence="1 13">Cytoplasm</location>
    </subcellularLocation>
</comment>
<dbReference type="InterPro" id="IPR005750">
    <property type="entry name" value="UDP_GlcNAc_COvinyl_MurA"/>
</dbReference>
<dbReference type="GO" id="GO:0051301">
    <property type="term" value="P:cell division"/>
    <property type="evidence" value="ECO:0007669"/>
    <property type="project" value="UniProtKB-KW"/>
</dbReference>
<dbReference type="InterPro" id="IPR001986">
    <property type="entry name" value="Enolpyruvate_Tfrase_dom"/>
</dbReference>
<feature type="binding site" evidence="13">
    <location>
        <position position="307"/>
    </location>
    <ligand>
        <name>UDP-N-acetyl-alpha-D-glucosamine</name>
        <dbReference type="ChEBI" id="CHEBI:57705"/>
    </ligand>
</feature>
<evidence type="ECO:0000256" key="12">
    <source>
        <dbReference type="ARBA" id="ARBA00047527"/>
    </source>
</evidence>
<comment type="pathway">
    <text evidence="2 13">Cell wall biogenesis; peptidoglycan biosynthesis.</text>
</comment>
<gene>
    <name evidence="13 15" type="primary">murA</name>
    <name evidence="15" type="ORF">OPDIPICF_00559</name>
</gene>
<dbReference type="Proteomes" id="UP000441399">
    <property type="component" value="Unassembled WGS sequence"/>
</dbReference>
<organism evidence="15 16">
    <name type="scientific">BD1-7 clade bacterium</name>
    <dbReference type="NCBI Taxonomy" id="2029982"/>
    <lineage>
        <taxon>Bacteria</taxon>
        <taxon>Pseudomonadati</taxon>
        <taxon>Pseudomonadota</taxon>
        <taxon>Gammaproteobacteria</taxon>
        <taxon>Cellvibrionales</taxon>
        <taxon>Spongiibacteraceae</taxon>
        <taxon>BD1-7 clade</taxon>
    </lineage>
</organism>
<evidence type="ECO:0000256" key="2">
    <source>
        <dbReference type="ARBA" id="ARBA00004752"/>
    </source>
</evidence>
<comment type="catalytic activity">
    <reaction evidence="12 13">
        <text>phosphoenolpyruvate + UDP-N-acetyl-alpha-D-glucosamine = UDP-N-acetyl-3-O-(1-carboxyvinyl)-alpha-D-glucosamine + phosphate</text>
        <dbReference type="Rhea" id="RHEA:18681"/>
        <dbReference type="ChEBI" id="CHEBI:43474"/>
        <dbReference type="ChEBI" id="CHEBI:57705"/>
        <dbReference type="ChEBI" id="CHEBI:58702"/>
        <dbReference type="ChEBI" id="CHEBI:68483"/>
        <dbReference type="EC" id="2.5.1.7"/>
    </reaction>
</comment>
<evidence type="ECO:0000256" key="9">
    <source>
        <dbReference type="ARBA" id="ARBA00023316"/>
    </source>
</evidence>
<evidence type="ECO:0000313" key="15">
    <source>
        <dbReference type="EMBL" id="CAA0083639.1"/>
    </source>
</evidence>
<keyword evidence="5 13" id="KW-0808">Transferase</keyword>
<evidence type="ECO:0000259" key="14">
    <source>
        <dbReference type="Pfam" id="PF00275"/>
    </source>
</evidence>
<dbReference type="PANTHER" id="PTHR43783">
    <property type="entry name" value="UDP-N-ACETYLGLUCOSAMINE 1-CARBOXYVINYLTRANSFERASE"/>
    <property type="match status" value="1"/>
</dbReference>
<dbReference type="GO" id="GO:0009252">
    <property type="term" value="P:peptidoglycan biosynthetic process"/>
    <property type="evidence" value="ECO:0007669"/>
    <property type="project" value="UniProtKB-UniRule"/>
</dbReference>
<comment type="similarity">
    <text evidence="11 13">Belongs to the EPSP synthase family. MurA subfamily.</text>
</comment>
<feature type="modified residue" description="2-(S-cysteinyl)pyruvic acid O-phosphothioketal" evidence="13">
    <location>
        <position position="117"/>
    </location>
</feature>
<dbReference type="GO" id="GO:0071555">
    <property type="term" value="P:cell wall organization"/>
    <property type="evidence" value="ECO:0007669"/>
    <property type="project" value="UniProtKB-KW"/>
</dbReference>
<keyword evidence="10 13" id="KW-0670">Pyruvate</keyword>
<dbReference type="GO" id="GO:0019277">
    <property type="term" value="P:UDP-N-acetylgalactosamine biosynthetic process"/>
    <property type="evidence" value="ECO:0007669"/>
    <property type="project" value="InterPro"/>
</dbReference>
<dbReference type="CDD" id="cd01555">
    <property type="entry name" value="UdpNAET"/>
    <property type="match status" value="1"/>
</dbReference>
<dbReference type="AlphaFoldDB" id="A0A5S9N3M8"/>
<dbReference type="FunFam" id="3.65.10.10:FF:000001">
    <property type="entry name" value="UDP-N-acetylglucosamine 1-carboxyvinyltransferase"/>
    <property type="match status" value="1"/>
</dbReference>